<dbReference type="RefSeq" id="WP_189331664.1">
    <property type="nucleotide sequence ID" value="NZ_AP023356.1"/>
</dbReference>
<keyword evidence="4" id="KW-1185">Reference proteome</keyword>
<feature type="compositionally biased region" description="Low complexity" evidence="1">
    <location>
        <begin position="26"/>
        <end position="40"/>
    </location>
</feature>
<organism evidence="3 4">
    <name type="scientific">Actinoplanes ianthinogenes</name>
    <dbReference type="NCBI Taxonomy" id="122358"/>
    <lineage>
        <taxon>Bacteria</taxon>
        <taxon>Bacillati</taxon>
        <taxon>Actinomycetota</taxon>
        <taxon>Actinomycetes</taxon>
        <taxon>Micromonosporales</taxon>
        <taxon>Micromonosporaceae</taxon>
        <taxon>Actinoplanes</taxon>
    </lineage>
</organism>
<feature type="signal peptide" evidence="2">
    <location>
        <begin position="1"/>
        <end position="21"/>
    </location>
</feature>
<feature type="region of interest" description="Disordered" evidence="1">
    <location>
        <begin position="26"/>
        <end position="46"/>
    </location>
</feature>
<proteinExistence type="predicted"/>
<evidence type="ECO:0000256" key="2">
    <source>
        <dbReference type="SAM" id="SignalP"/>
    </source>
</evidence>
<evidence type="ECO:0000256" key="1">
    <source>
        <dbReference type="SAM" id="MobiDB-lite"/>
    </source>
</evidence>
<feature type="chain" id="PRO_5045507608" evidence="2">
    <location>
        <begin position="22"/>
        <end position="122"/>
    </location>
</feature>
<protein>
    <submittedName>
        <fullName evidence="3">Uncharacterized protein</fullName>
    </submittedName>
</protein>
<reference evidence="3 4" key="1">
    <citation type="submission" date="2020-08" db="EMBL/GenBank/DDBJ databases">
        <title>Whole genome shotgun sequence of Actinoplanes ianthinogenes NBRC 13996.</title>
        <authorList>
            <person name="Komaki H."/>
            <person name="Tamura T."/>
        </authorList>
    </citation>
    <scope>NUCLEOTIDE SEQUENCE [LARGE SCALE GENOMIC DNA]</scope>
    <source>
        <strain evidence="3 4">NBRC 13996</strain>
    </source>
</reference>
<evidence type="ECO:0000313" key="3">
    <source>
        <dbReference type="EMBL" id="BCJ46758.1"/>
    </source>
</evidence>
<gene>
    <name evidence="3" type="ORF">Aiant_74150</name>
</gene>
<keyword evidence="2" id="KW-0732">Signal</keyword>
<evidence type="ECO:0000313" key="4">
    <source>
        <dbReference type="Proteomes" id="UP000676967"/>
    </source>
</evidence>
<name>A0ABM7M524_9ACTN</name>
<dbReference type="SUPFAM" id="SSF63829">
    <property type="entry name" value="Calcium-dependent phosphotriesterase"/>
    <property type="match status" value="1"/>
</dbReference>
<dbReference type="EMBL" id="AP023356">
    <property type="protein sequence ID" value="BCJ46758.1"/>
    <property type="molecule type" value="Genomic_DNA"/>
</dbReference>
<dbReference type="Proteomes" id="UP000676967">
    <property type="component" value="Chromosome"/>
</dbReference>
<accession>A0ABM7M524</accession>
<sequence>MITPSAAVIAAILLLPAPATAALSQGSPAGAEAVGGSSVARGPDGASYFGDRSGRVLRVAPGQPSQVYATGLPGIIGLSWGADQRLYARTTTRKRLHATVLIQVSRTGAHRVVAVETPEARR</sequence>